<evidence type="ECO:0000256" key="4">
    <source>
        <dbReference type="ARBA" id="ARBA00022475"/>
    </source>
</evidence>
<organism evidence="10 11">
    <name type="scientific">Thauera aminoaromatica</name>
    <dbReference type="NCBI Taxonomy" id="164330"/>
    <lineage>
        <taxon>Bacteria</taxon>
        <taxon>Pseudomonadati</taxon>
        <taxon>Pseudomonadota</taxon>
        <taxon>Betaproteobacteria</taxon>
        <taxon>Rhodocyclales</taxon>
        <taxon>Zoogloeaceae</taxon>
        <taxon>Thauera</taxon>
    </lineage>
</organism>
<keyword evidence="4 9" id="KW-1003">Cell membrane</keyword>
<dbReference type="GO" id="GO:0015420">
    <property type="term" value="F:ABC-type vitamin B12 transporter activity"/>
    <property type="evidence" value="ECO:0007669"/>
    <property type="project" value="UniProtKB-UniRule"/>
</dbReference>
<comment type="similarity">
    <text evidence="3 9">Belongs to the CobD/CbiB family.</text>
</comment>
<comment type="function">
    <text evidence="9">Converts cobyric acid to cobinamide by the addition of aminopropanol on the F carboxylic group.</text>
</comment>
<dbReference type="Pfam" id="PF03186">
    <property type="entry name" value="CobD_Cbib"/>
    <property type="match status" value="1"/>
</dbReference>
<feature type="transmembrane region" description="Helical" evidence="9">
    <location>
        <begin position="49"/>
        <end position="69"/>
    </location>
</feature>
<evidence type="ECO:0000256" key="6">
    <source>
        <dbReference type="ARBA" id="ARBA00022692"/>
    </source>
</evidence>
<feature type="transmembrane region" description="Helical" evidence="9">
    <location>
        <begin position="76"/>
        <end position="93"/>
    </location>
</feature>
<comment type="pathway">
    <text evidence="2 9">Cofactor biosynthesis; adenosylcobalamin biosynthesis.</text>
</comment>
<evidence type="ECO:0000256" key="1">
    <source>
        <dbReference type="ARBA" id="ARBA00004651"/>
    </source>
</evidence>
<comment type="caution">
    <text evidence="9">Lacks conserved residue(s) required for the propagation of feature annotation.</text>
</comment>
<reference evidence="10 11" key="1">
    <citation type="submission" date="2018-09" db="EMBL/GenBank/DDBJ databases">
        <title>Metagenome Assembled Genomes from an Advanced Water Purification Facility.</title>
        <authorList>
            <person name="Stamps B.W."/>
            <person name="Spear J.R."/>
        </authorList>
    </citation>
    <scope>NUCLEOTIDE SEQUENCE [LARGE SCALE GENOMIC DNA]</scope>
    <source>
        <strain evidence="10">Bin_27_1</strain>
    </source>
</reference>
<dbReference type="AlphaFoldDB" id="A0A5C7TBI7"/>
<dbReference type="HAMAP" id="MF_00024">
    <property type="entry name" value="CobD_CbiB"/>
    <property type="match status" value="1"/>
</dbReference>
<evidence type="ECO:0000313" key="11">
    <source>
        <dbReference type="Proteomes" id="UP000321192"/>
    </source>
</evidence>
<evidence type="ECO:0000256" key="7">
    <source>
        <dbReference type="ARBA" id="ARBA00022989"/>
    </source>
</evidence>
<feature type="transmembrane region" description="Helical" evidence="9">
    <location>
        <begin position="284"/>
        <end position="305"/>
    </location>
</feature>
<keyword evidence="8 9" id="KW-0472">Membrane</keyword>
<dbReference type="RefSeq" id="WP_276656167.1">
    <property type="nucleotide sequence ID" value="NZ_SSFD01000006.1"/>
</dbReference>
<protein>
    <recommendedName>
        <fullName evidence="9">Cobalamin biosynthesis protein CobD</fullName>
    </recommendedName>
</protein>
<sequence length="307" mass="33428">MTFFSLILALVLEQLRPLPARGWTVRGVRGVVGGMRGRFEGGSAAQGRLAWLLLVPAAGFASALAFWLLWEMHPALAFLFNVVALYLCIGFRHDTRFFSAIHMALRLGEPEGARSLLEDWRGTRHEGASASEIARLAIEEALVVSHRRLFGVMFWFVLLPGPSGAVMYRLAGLLAEEWGRPDGGDAGFGGFALRAREAIEWLPARITAIVFSIMGNFEDAIYCWRSQAVLWPERSSAILIASGGGALGVRLGMPVHVAGGIVDRPELGLGSEAGVDHMQNTVSLLWRALFVCLFLLFLLAAAGWVGR</sequence>
<evidence type="ECO:0000256" key="5">
    <source>
        <dbReference type="ARBA" id="ARBA00022573"/>
    </source>
</evidence>
<dbReference type="Proteomes" id="UP000321192">
    <property type="component" value="Unassembled WGS sequence"/>
</dbReference>
<dbReference type="UniPathway" id="UPA00148"/>
<evidence type="ECO:0000256" key="2">
    <source>
        <dbReference type="ARBA" id="ARBA00004953"/>
    </source>
</evidence>
<evidence type="ECO:0000256" key="3">
    <source>
        <dbReference type="ARBA" id="ARBA00006263"/>
    </source>
</evidence>
<name>A0A5C7TBI7_THASP</name>
<evidence type="ECO:0000313" key="10">
    <source>
        <dbReference type="EMBL" id="TXH92495.1"/>
    </source>
</evidence>
<gene>
    <name evidence="9" type="primary">cobD</name>
    <name evidence="10" type="ORF">E6Q80_00280</name>
</gene>
<dbReference type="GO" id="GO:0009236">
    <property type="term" value="P:cobalamin biosynthetic process"/>
    <property type="evidence" value="ECO:0007669"/>
    <property type="project" value="UniProtKB-UniRule"/>
</dbReference>
<dbReference type="GO" id="GO:0005886">
    <property type="term" value="C:plasma membrane"/>
    <property type="evidence" value="ECO:0007669"/>
    <property type="project" value="UniProtKB-SubCell"/>
</dbReference>
<feature type="transmembrane region" description="Helical" evidence="9">
    <location>
        <begin position="152"/>
        <end position="171"/>
    </location>
</feature>
<keyword evidence="7 9" id="KW-1133">Transmembrane helix</keyword>
<comment type="subcellular location">
    <subcellularLocation>
        <location evidence="1 9">Cell membrane</location>
        <topology evidence="1 9">Multi-pass membrane protein</topology>
    </subcellularLocation>
</comment>
<dbReference type="PANTHER" id="PTHR34308:SF1">
    <property type="entry name" value="COBALAMIN BIOSYNTHESIS PROTEIN CBIB"/>
    <property type="match status" value="1"/>
</dbReference>
<dbReference type="EMBL" id="SSFD01000006">
    <property type="protein sequence ID" value="TXH92495.1"/>
    <property type="molecule type" value="Genomic_DNA"/>
</dbReference>
<dbReference type="InterPro" id="IPR004485">
    <property type="entry name" value="Cobalamin_biosynth_CobD/CbiB"/>
</dbReference>
<dbReference type="PANTHER" id="PTHR34308">
    <property type="entry name" value="COBALAMIN BIOSYNTHESIS PROTEIN CBIB"/>
    <property type="match status" value="1"/>
</dbReference>
<comment type="caution">
    <text evidence="10">The sequence shown here is derived from an EMBL/GenBank/DDBJ whole genome shotgun (WGS) entry which is preliminary data.</text>
</comment>
<accession>A0A5C7TBI7</accession>
<evidence type="ECO:0000256" key="8">
    <source>
        <dbReference type="ARBA" id="ARBA00023136"/>
    </source>
</evidence>
<keyword evidence="5 9" id="KW-0169">Cobalamin biosynthesis</keyword>
<keyword evidence="6 9" id="KW-0812">Transmembrane</keyword>
<proteinExistence type="inferred from homology"/>
<dbReference type="GO" id="GO:0048472">
    <property type="term" value="F:threonine-phosphate decarboxylase activity"/>
    <property type="evidence" value="ECO:0007669"/>
    <property type="project" value="InterPro"/>
</dbReference>
<dbReference type="NCBIfam" id="NF005792">
    <property type="entry name" value="PRK07630.1"/>
    <property type="match status" value="1"/>
</dbReference>
<evidence type="ECO:0000256" key="9">
    <source>
        <dbReference type="HAMAP-Rule" id="MF_00024"/>
    </source>
</evidence>